<feature type="transmembrane region" description="Helical" evidence="1">
    <location>
        <begin position="106"/>
        <end position="134"/>
    </location>
</feature>
<keyword evidence="1" id="KW-0812">Transmembrane</keyword>
<reference evidence="2" key="1">
    <citation type="journal article" date="2024" name="Antonie Van Leeuwenhoek">
        <title>Bradyrhizobium ontarionense sp. nov., a novel bacterial symbiont isolated from Aeschynomene indica (Indian jointvetch), harbours photosynthesis, nitrogen fixation and nitrous oxide (N2O) reductase genes.</title>
        <authorList>
            <person name="Bromfield E.S.P."/>
            <person name="Cloutier S."/>
        </authorList>
    </citation>
    <scope>NUCLEOTIDE SEQUENCE</scope>
    <source>
        <strain evidence="2">A19</strain>
    </source>
</reference>
<keyword evidence="1" id="KW-1133">Transmembrane helix</keyword>
<dbReference type="RefSeq" id="WP_231326918.1">
    <property type="nucleotide sequence ID" value="NZ_CP088156.1"/>
</dbReference>
<organism evidence="2 3">
    <name type="scientific">Bradyrhizobium ontarionense</name>
    <dbReference type="NCBI Taxonomy" id="2898149"/>
    <lineage>
        <taxon>Bacteria</taxon>
        <taxon>Pseudomonadati</taxon>
        <taxon>Pseudomonadota</taxon>
        <taxon>Alphaproteobacteria</taxon>
        <taxon>Hyphomicrobiales</taxon>
        <taxon>Nitrobacteraceae</taxon>
        <taxon>Bradyrhizobium</taxon>
    </lineage>
</organism>
<sequence length="153" mass="16212">MTTSSTDAPNSADRWRRAGGALGTALVVIALGLALRVYGRGLGIPAFVVKYGGSVLWATMVYFLLATLLPPLSWRPLGLIALAVAVIVEASRLIHTPWLDGFRITLAGALLLGRIFSLWNVVAYAAGITLGIWIDRMLSAPASSRAPARQSPS</sequence>
<evidence type="ECO:0000256" key="1">
    <source>
        <dbReference type="SAM" id="Phobius"/>
    </source>
</evidence>
<dbReference type="Proteomes" id="UP001431010">
    <property type="component" value="Chromosome"/>
</dbReference>
<protein>
    <submittedName>
        <fullName evidence="2">DUF2809 domain-containing protein</fullName>
    </submittedName>
</protein>
<accession>A0ABY3RJI0</accession>
<keyword evidence="3" id="KW-1185">Reference proteome</keyword>
<dbReference type="InterPro" id="IPR021257">
    <property type="entry name" value="DUF2809"/>
</dbReference>
<evidence type="ECO:0000313" key="3">
    <source>
        <dbReference type="Proteomes" id="UP001431010"/>
    </source>
</evidence>
<feature type="transmembrane region" description="Helical" evidence="1">
    <location>
        <begin position="20"/>
        <end position="39"/>
    </location>
</feature>
<feature type="transmembrane region" description="Helical" evidence="1">
    <location>
        <begin position="51"/>
        <end position="70"/>
    </location>
</feature>
<dbReference type="EMBL" id="CP088156">
    <property type="protein sequence ID" value="UFZ07468.1"/>
    <property type="molecule type" value="Genomic_DNA"/>
</dbReference>
<name>A0ABY3RJI0_9BRAD</name>
<gene>
    <name evidence="2" type="ORF">LQG66_14645</name>
</gene>
<keyword evidence="1" id="KW-0472">Membrane</keyword>
<dbReference type="Pfam" id="PF10990">
    <property type="entry name" value="DUF2809"/>
    <property type="match status" value="1"/>
</dbReference>
<proteinExistence type="predicted"/>
<evidence type="ECO:0000313" key="2">
    <source>
        <dbReference type="EMBL" id="UFZ07468.1"/>
    </source>
</evidence>
<feature type="transmembrane region" description="Helical" evidence="1">
    <location>
        <begin position="76"/>
        <end position="94"/>
    </location>
</feature>